<evidence type="ECO:0000313" key="2">
    <source>
        <dbReference type="EMBL" id="AEB06648.1"/>
    </source>
</evidence>
<dbReference type="KEGG" id="cgo:Corgl_0532"/>
<dbReference type="CDD" id="cd00211">
    <property type="entry name" value="PTS_IIA_fru"/>
    <property type="match status" value="1"/>
</dbReference>
<keyword evidence="3" id="KW-1185">Reference proteome</keyword>
<name>F2NBB2_CORGP</name>
<dbReference type="SUPFAM" id="SSF55804">
    <property type="entry name" value="Phoshotransferase/anion transport protein"/>
    <property type="match status" value="1"/>
</dbReference>
<sequence>MGSDKGLFKPDLVFFDFQAVNPEDLFTQLGEILLERGFVTRGWLSSICARERSYPTGLMTVTTGCAIPHTDPEFIVEPYIAVVIPRNPIIFQPMAMIGDPVPARIVINLGVRRDGGQVQVLQTLMSTFMDEQLVIRIMRQTTPQALLHALTEKFS</sequence>
<organism evidence="2 3">
    <name type="scientific">Coriobacterium glomerans (strain ATCC 49209 / DSM 20642 / JCM 10262 / PW2)</name>
    <dbReference type="NCBI Taxonomy" id="700015"/>
    <lineage>
        <taxon>Bacteria</taxon>
        <taxon>Bacillati</taxon>
        <taxon>Actinomycetota</taxon>
        <taxon>Coriobacteriia</taxon>
        <taxon>Coriobacteriales</taxon>
        <taxon>Coriobacteriaceae</taxon>
        <taxon>Coriobacterium</taxon>
    </lineage>
</organism>
<reference evidence="3" key="1">
    <citation type="journal article" date="2013" name="Stand. Genomic Sci.">
        <title>Complete genome sequence of Coriobacterium glomerans type strain (PW2(T)) from the midgut of Pyrrhocoris apterus L. (red soldier bug).</title>
        <authorList>
            <person name="Stackebrandt E."/>
            <person name="Zeytun A."/>
            <person name="Lapidus A."/>
            <person name="Nolan M."/>
            <person name="Lucas S."/>
            <person name="Hammon N."/>
            <person name="Deshpande S."/>
            <person name="Cheng J.F."/>
            <person name="Tapia R."/>
            <person name="Goodwin L.A."/>
            <person name="Pitluck S."/>
            <person name="Liolios K."/>
            <person name="Pagani I."/>
            <person name="Ivanova N."/>
            <person name="Mavromatis K."/>
            <person name="Mikhailova N."/>
            <person name="Huntemann M."/>
            <person name="Pati A."/>
            <person name="Chen A."/>
            <person name="Palaniappan K."/>
            <person name="Chang Y.J."/>
            <person name="Land M."/>
            <person name="Hauser L."/>
            <person name="Rohde M."/>
            <person name="Pukall R."/>
            <person name="Goker M."/>
            <person name="Detter J.C."/>
            <person name="Woyke T."/>
            <person name="Bristow J."/>
            <person name="Eisen J.A."/>
            <person name="Markowitz V."/>
            <person name="Hugenholtz P."/>
            <person name="Kyrpides N.C."/>
            <person name="Klenk H.P."/>
        </authorList>
    </citation>
    <scope>NUCLEOTIDE SEQUENCE</scope>
    <source>
        <strain evidence="3">ATCC 49209 / DSM 20642 / JCM 10262 / PW2</strain>
    </source>
</reference>
<dbReference type="RefSeq" id="WP_013708391.1">
    <property type="nucleotide sequence ID" value="NC_015389.1"/>
</dbReference>
<dbReference type="Proteomes" id="UP000006851">
    <property type="component" value="Chromosome"/>
</dbReference>
<dbReference type="Pfam" id="PF00359">
    <property type="entry name" value="PTS_EIIA_2"/>
    <property type="match status" value="1"/>
</dbReference>
<dbReference type="PANTHER" id="PTHR47738:SF3">
    <property type="entry name" value="PHOSPHOTRANSFERASE SYSTEM MANNITOL_FRUCTOSE-SPECIFIC IIA DOMAIN CONTAINING PROTEIN"/>
    <property type="match status" value="1"/>
</dbReference>
<feature type="domain" description="PTS EIIA type-2" evidence="1">
    <location>
        <begin position="6"/>
        <end position="153"/>
    </location>
</feature>
<dbReference type="OrthoDB" id="3192919at2"/>
<evidence type="ECO:0000259" key="1">
    <source>
        <dbReference type="PROSITE" id="PS51094"/>
    </source>
</evidence>
<dbReference type="PANTHER" id="PTHR47738">
    <property type="entry name" value="PTS SYSTEM FRUCTOSE-LIKE EIIA COMPONENT-RELATED"/>
    <property type="match status" value="1"/>
</dbReference>
<dbReference type="InterPro" id="IPR051541">
    <property type="entry name" value="PTS_SugarTrans_NitroReg"/>
</dbReference>
<gene>
    <name evidence="2" type="ordered locus">Corgl_0532</name>
</gene>
<dbReference type="EMBL" id="CP002628">
    <property type="protein sequence ID" value="AEB06648.1"/>
    <property type="molecule type" value="Genomic_DNA"/>
</dbReference>
<dbReference type="InterPro" id="IPR002178">
    <property type="entry name" value="PTS_EIIA_type-2_dom"/>
</dbReference>
<protein>
    <submittedName>
        <fullName evidence="2">PTS system IIA component, Gat family</fullName>
    </submittedName>
</protein>
<proteinExistence type="predicted"/>
<dbReference type="HOGENOM" id="CLU_072531_6_0_11"/>
<evidence type="ECO:0000313" key="3">
    <source>
        <dbReference type="Proteomes" id="UP000006851"/>
    </source>
</evidence>
<dbReference type="AlphaFoldDB" id="F2NBB2"/>
<dbReference type="InterPro" id="IPR016152">
    <property type="entry name" value="PTrfase/Anion_transptr"/>
</dbReference>
<accession>F2NBB2</accession>
<dbReference type="STRING" id="700015.Corgl_0532"/>
<dbReference type="PROSITE" id="PS51094">
    <property type="entry name" value="PTS_EIIA_TYPE_2"/>
    <property type="match status" value="1"/>
</dbReference>
<dbReference type="Gene3D" id="3.40.930.10">
    <property type="entry name" value="Mannitol-specific EII, Chain A"/>
    <property type="match status" value="1"/>
</dbReference>
<dbReference type="eggNOG" id="COG1762">
    <property type="taxonomic scope" value="Bacteria"/>
</dbReference>